<feature type="non-terminal residue" evidence="1">
    <location>
        <position position="1"/>
    </location>
</feature>
<protein>
    <submittedName>
        <fullName evidence="1">Uncharacterized protein</fullName>
    </submittedName>
</protein>
<gene>
    <name evidence="1" type="ORF">H9737_02360</name>
</gene>
<comment type="caution">
    <text evidence="1">The sequence shown here is derived from an EMBL/GenBank/DDBJ whole genome shotgun (WGS) entry which is preliminary data.</text>
</comment>
<reference evidence="1" key="2">
    <citation type="submission" date="2021-04" db="EMBL/GenBank/DDBJ databases">
        <authorList>
            <person name="Gilroy R."/>
        </authorList>
    </citation>
    <scope>NUCLEOTIDE SEQUENCE</scope>
    <source>
        <strain evidence="1">26628</strain>
    </source>
</reference>
<evidence type="ECO:0000313" key="2">
    <source>
        <dbReference type="Proteomes" id="UP000824249"/>
    </source>
</evidence>
<name>A0A9D1VTX8_9FIRM</name>
<sequence>GEIRVGSSPILHTKEEHRDRDALSFFRRGRRLFAAAGGEALLQRTKEKFRGDLAKIFSASHI</sequence>
<proteinExistence type="predicted"/>
<dbReference type="Proteomes" id="UP000824249">
    <property type="component" value="Unassembled WGS sequence"/>
</dbReference>
<dbReference type="AlphaFoldDB" id="A0A9D1VTX8"/>
<accession>A0A9D1VTX8</accession>
<reference evidence="1" key="1">
    <citation type="journal article" date="2021" name="PeerJ">
        <title>Extensive microbial diversity within the chicken gut microbiome revealed by metagenomics and culture.</title>
        <authorList>
            <person name="Gilroy R."/>
            <person name="Ravi A."/>
            <person name="Getino M."/>
            <person name="Pursley I."/>
            <person name="Horton D.L."/>
            <person name="Alikhan N.F."/>
            <person name="Baker D."/>
            <person name="Gharbi K."/>
            <person name="Hall N."/>
            <person name="Watson M."/>
            <person name="Adriaenssens E.M."/>
            <person name="Foster-Nyarko E."/>
            <person name="Jarju S."/>
            <person name="Secka A."/>
            <person name="Antonio M."/>
            <person name="Oren A."/>
            <person name="Chaudhuri R.R."/>
            <person name="La Ragione R."/>
            <person name="Hildebrand F."/>
            <person name="Pallen M.J."/>
        </authorList>
    </citation>
    <scope>NUCLEOTIDE SEQUENCE</scope>
    <source>
        <strain evidence="1">26628</strain>
    </source>
</reference>
<evidence type="ECO:0000313" key="1">
    <source>
        <dbReference type="EMBL" id="HIX46515.1"/>
    </source>
</evidence>
<organism evidence="1 2">
    <name type="scientific">Candidatus Borkfalkia faecigallinarum</name>
    <dbReference type="NCBI Taxonomy" id="2838509"/>
    <lineage>
        <taxon>Bacteria</taxon>
        <taxon>Bacillati</taxon>
        <taxon>Bacillota</taxon>
        <taxon>Clostridia</taxon>
        <taxon>Christensenellales</taxon>
        <taxon>Christensenellaceae</taxon>
        <taxon>Candidatus Borkfalkia</taxon>
    </lineage>
</organism>
<dbReference type="EMBL" id="DXFD01000041">
    <property type="protein sequence ID" value="HIX46515.1"/>
    <property type="molecule type" value="Genomic_DNA"/>
</dbReference>